<dbReference type="Pfam" id="PF00667">
    <property type="entry name" value="FAD_binding_1"/>
    <property type="match status" value="1"/>
</dbReference>
<keyword evidence="9" id="KW-1185">Reference proteome</keyword>
<dbReference type="GO" id="GO:0050660">
    <property type="term" value="F:flavin adenine dinucleotide binding"/>
    <property type="evidence" value="ECO:0007669"/>
    <property type="project" value="TreeGrafter"/>
</dbReference>
<dbReference type="GO" id="GO:0030586">
    <property type="term" value="F:[methionine synthase] reductase (NADPH) activity"/>
    <property type="evidence" value="ECO:0007669"/>
    <property type="project" value="UniProtKB-EC"/>
</dbReference>
<dbReference type="InterPro" id="IPR017938">
    <property type="entry name" value="Riboflavin_synthase-like_b-brl"/>
</dbReference>
<dbReference type="GO" id="GO:0005829">
    <property type="term" value="C:cytosol"/>
    <property type="evidence" value="ECO:0007669"/>
    <property type="project" value="TreeGrafter"/>
</dbReference>
<dbReference type="InterPro" id="IPR039261">
    <property type="entry name" value="FNR_nucleotide-bd"/>
</dbReference>
<evidence type="ECO:0000256" key="2">
    <source>
        <dbReference type="ARBA" id="ARBA00022630"/>
    </source>
</evidence>
<comment type="caution">
    <text evidence="8">The sequence shown here is derived from an EMBL/GenBank/DDBJ whole genome shotgun (WGS) entry which is preliminary data.</text>
</comment>
<evidence type="ECO:0000313" key="9">
    <source>
        <dbReference type="Proteomes" id="UP000037069"/>
    </source>
</evidence>
<evidence type="ECO:0000313" key="8">
    <source>
        <dbReference type="EMBL" id="KNC21478.1"/>
    </source>
</evidence>
<evidence type="ECO:0000256" key="6">
    <source>
        <dbReference type="ARBA" id="ARBA00040659"/>
    </source>
</evidence>
<dbReference type="Gene3D" id="2.40.30.10">
    <property type="entry name" value="Translation factors"/>
    <property type="match status" value="1"/>
</dbReference>
<reference evidence="8 9" key="1">
    <citation type="journal article" date="2015" name="Nat. Commun.">
        <title>Lucilia cuprina genome unlocks parasitic fly biology to underpin future interventions.</title>
        <authorList>
            <person name="Anstead C.A."/>
            <person name="Korhonen P.K."/>
            <person name="Young N.D."/>
            <person name="Hall R.S."/>
            <person name="Jex A.R."/>
            <person name="Murali S.C."/>
            <person name="Hughes D.S."/>
            <person name="Lee S.F."/>
            <person name="Perry T."/>
            <person name="Stroehlein A.J."/>
            <person name="Ansell B.R."/>
            <person name="Breugelmans B."/>
            <person name="Hofmann A."/>
            <person name="Qu J."/>
            <person name="Dugan S."/>
            <person name="Lee S.L."/>
            <person name="Chao H."/>
            <person name="Dinh H."/>
            <person name="Han Y."/>
            <person name="Doddapaneni H.V."/>
            <person name="Worley K.C."/>
            <person name="Muzny D.M."/>
            <person name="Ioannidis P."/>
            <person name="Waterhouse R.M."/>
            <person name="Zdobnov E.M."/>
            <person name="James P.J."/>
            <person name="Bagnall N.H."/>
            <person name="Kotze A.C."/>
            <person name="Gibbs R.A."/>
            <person name="Richards S."/>
            <person name="Batterham P."/>
            <person name="Gasser R.B."/>
        </authorList>
    </citation>
    <scope>NUCLEOTIDE SEQUENCE [LARGE SCALE GENOMIC DNA]</scope>
    <source>
        <strain evidence="8 9">LS</strain>
        <tissue evidence="8">Full body</tissue>
    </source>
</reference>
<comment type="cofactor">
    <cofactor evidence="1">
        <name>FAD</name>
        <dbReference type="ChEBI" id="CHEBI:57692"/>
    </cofactor>
</comment>
<dbReference type="Gene3D" id="3.40.50.80">
    <property type="entry name" value="Nucleotide-binding domain of ferredoxin-NADP reductase (FNR) module"/>
    <property type="match status" value="1"/>
</dbReference>
<organism evidence="8 9">
    <name type="scientific">Lucilia cuprina</name>
    <name type="common">Green bottle fly</name>
    <name type="synonym">Australian sheep blowfly</name>
    <dbReference type="NCBI Taxonomy" id="7375"/>
    <lineage>
        <taxon>Eukaryota</taxon>
        <taxon>Metazoa</taxon>
        <taxon>Ecdysozoa</taxon>
        <taxon>Arthropoda</taxon>
        <taxon>Hexapoda</taxon>
        <taxon>Insecta</taxon>
        <taxon>Pterygota</taxon>
        <taxon>Neoptera</taxon>
        <taxon>Endopterygota</taxon>
        <taxon>Diptera</taxon>
        <taxon>Brachycera</taxon>
        <taxon>Muscomorpha</taxon>
        <taxon>Oestroidea</taxon>
        <taxon>Calliphoridae</taxon>
        <taxon>Luciliinae</taxon>
        <taxon>Lucilia</taxon>
    </lineage>
</organism>
<dbReference type="InterPro" id="IPR001433">
    <property type="entry name" value="OxRdtase_FAD/NAD-bd"/>
</dbReference>
<accession>A0A0L0BNG8</accession>
<evidence type="ECO:0000259" key="7">
    <source>
        <dbReference type="PROSITE" id="PS51384"/>
    </source>
</evidence>
<evidence type="ECO:0000256" key="5">
    <source>
        <dbReference type="ARBA" id="ARBA00039088"/>
    </source>
</evidence>
<dbReference type="Gene3D" id="1.20.990.10">
    <property type="entry name" value="NADPH-cytochrome p450 Reductase, Chain A, domain 3"/>
    <property type="match status" value="1"/>
</dbReference>
<dbReference type="FunFam" id="1.20.990.10:FF:000007">
    <property type="entry name" value="Methionine synthase reductase"/>
    <property type="match status" value="1"/>
</dbReference>
<dbReference type="EC" id="1.16.1.8" evidence="5"/>
<dbReference type="InterPro" id="IPR003097">
    <property type="entry name" value="CysJ-like_FAD-binding"/>
</dbReference>
<evidence type="ECO:0000256" key="3">
    <source>
        <dbReference type="ARBA" id="ARBA00022827"/>
    </source>
</evidence>
<dbReference type="Pfam" id="PF00175">
    <property type="entry name" value="NAD_binding_1"/>
    <property type="match status" value="1"/>
</dbReference>
<dbReference type="STRING" id="7375.A0A0L0BNG8"/>
<dbReference type="InterPro" id="IPR017927">
    <property type="entry name" value="FAD-bd_FR_type"/>
</dbReference>
<dbReference type="SUPFAM" id="SSF63380">
    <property type="entry name" value="Riboflavin synthase domain-like"/>
    <property type="match status" value="1"/>
</dbReference>
<evidence type="ECO:0000256" key="4">
    <source>
        <dbReference type="ARBA" id="ARBA00023002"/>
    </source>
</evidence>
<gene>
    <name evidence="8" type="ORF">FF38_00574</name>
</gene>
<dbReference type="EMBL" id="JRES01001621">
    <property type="protein sequence ID" value="KNC21478.1"/>
    <property type="molecule type" value="Genomic_DNA"/>
</dbReference>
<dbReference type="PRINTS" id="PR00371">
    <property type="entry name" value="FPNCR"/>
</dbReference>
<sequence>MENTIKLSDFILEKYTEAKVPELTLDIIYGSEIQLLGSQNGQEKCKDCIWPFSRSPLKNVAIKHSQMLLESANDTIHTKDIREITLDIDDLKEFEWQPGDTIAILPTNTKESCDELLHLLNLENKADTICSVEISKLCTKKSAKVPTFIPKTTTPREILRDCLNLKTILKKTFIRSLAEYCTDTEEIKFLKSLSSKEGTAFYNTLVMEKGLTLSDLLKFCPSCKPPFSLIVEHLSRLLPRPYSIVNSPLKSKEEIKIIFSILKTKPGVTTKMLEEKCTNECASVMMYLREPNYFRYTEENYEQNQILIAIGTGLAPFLGFLQHKEHLMLKENKTNPGTTWLFVGATSEQAILQRDQLLQWQSYNVLNNLSESYSRIPTARFQYVQESLESNAQELVELLMKPDTIIYLCADGGEISKSIEKSLQNILSKELTISAEESIAMMKDFKVKRKYREDIWL</sequence>
<proteinExistence type="predicted"/>
<dbReference type="AlphaFoldDB" id="A0A0L0BNG8"/>
<dbReference type="GO" id="GO:0009086">
    <property type="term" value="P:methionine biosynthetic process"/>
    <property type="evidence" value="ECO:0007669"/>
    <property type="project" value="TreeGrafter"/>
</dbReference>
<dbReference type="PANTHER" id="PTHR19384">
    <property type="entry name" value="NITRIC OXIDE SYNTHASE-RELATED"/>
    <property type="match status" value="1"/>
</dbReference>
<protein>
    <recommendedName>
        <fullName evidence="6">Methionine synthase reductase</fullName>
        <ecNumber evidence="5">1.16.1.8</ecNumber>
    </recommendedName>
</protein>
<dbReference type="GO" id="GO:0050667">
    <property type="term" value="P:homocysteine metabolic process"/>
    <property type="evidence" value="ECO:0007669"/>
    <property type="project" value="TreeGrafter"/>
</dbReference>
<name>A0A0L0BNG8_LUCCU</name>
<dbReference type="OrthoDB" id="1856718at2759"/>
<dbReference type="PANTHER" id="PTHR19384:SF84">
    <property type="entry name" value="METHIONINE SYNTHASE REDUCTASE"/>
    <property type="match status" value="1"/>
</dbReference>
<keyword evidence="3" id="KW-0274">FAD</keyword>
<dbReference type="OMA" id="WLYVGAK"/>
<keyword evidence="4" id="KW-0560">Oxidoreductase</keyword>
<keyword evidence="2" id="KW-0285">Flavoprotein</keyword>
<dbReference type="InterPro" id="IPR023173">
    <property type="entry name" value="NADPH_Cyt_P450_Rdtase_alpha"/>
</dbReference>
<dbReference type="SUPFAM" id="SSF52343">
    <property type="entry name" value="Ferredoxin reductase-like, C-terminal NADP-linked domain"/>
    <property type="match status" value="1"/>
</dbReference>
<evidence type="ECO:0000256" key="1">
    <source>
        <dbReference type="ARBA" id="ARBA00001974"/>
    </source>
</evidence>
<feature type="domain" description="FAD-binding FR-type" evidence="7">
    <location>
        <begin position="63"/>
        <end position="323"/>
    </location>
</feature>
<dbReference type="GO" id="GO:0010181">
    <property type="term" value="F:FMN binding"/>
    <property type="evidence" value="ECO:0007669"/>
    <property type="project" value="TreeGrafter"/>
</dbReference>
<dbReference type="PROSITE" id="PS51384">
    <property type="entry name" value="FAD_FR"/>
    <property type="match status" value="1"/>
</dbReference>
<dbReference type="InterPro" id="IPR001709">
    <property type="entry name" value="Flavoprot_Pyr_Nucl_cyt_Rdtase"/>
</dbReference>
<dbReference type="Proteomes" id="UP000037069">
    <property type="component" value="Unassembled WGS sequence"/>
</dbReference>